<dbReference type="EMBL" id="METP01000040">
    <property type="protein sequence ID" value="OGC05479.1"/>
    <property type="molecule type" value="Genomic_DNA"/>
</dbReference>
<feature type="chain" id="PRO_5009514159" description="PorV/PorQ family protein" evidence="1">
    <location>
        <begin position="17"/>
        <end position="326"/>
    </location>
</feature>
<organism evidence="2 3">
    <name type="scientific">candidate division WOR-1 bacterium RIFCSPLOWO2_02_FULL_46_20</name>
    <dbReference type="NCBI Taxonomy" id="1802567"/>
    <lineage>
        <taxon>Bacteria</taxon>
        <taxon>Bacillati</taxon>
        <taxon>Saganbacteria</taxon>
    </lineage>
</organism>
<evidence type="ECO:0000256" key="1">
    <source>
        <dbReference type="SAM" id="SignalP"/>
    </source>
</evidence>
<evidence type="ECO:0008006" key="4">
    <source>
        <dbReference type="Google" id="ProtNLM"/>
    </source>
</evidence>
<reference evidence="2 3" key="1">
    <citation type="journal article" date="2016" name="Nat. Commun.">
        <title>Thousands of microbial genomes shed light on interconnected biogeochemical processes in an aquifer system.</title>
        <authorList>
            <person name="Anantharaman K."/>
            <person name="Brown C.T."/>
            <person name="Hug L.A."/>
            <person name="Sharon I."/>
            <person name="Castelle C.J."/>
            <person name="Probst A.J."/>
            <person name="Thomas B.C."/>
            <person name="Singh A."/>
            <person name="Wilkins M.J."/>
            <person name="Karaoz U."/>
            <person name="Brodie E.L."/>
            <person name="Williams K.H."/>
            <person name="Hubbard S.S."/>
            <person name="Banfield J.F."/>
        </authorList>
    </citation>
    <scope>NUCLEOTIDE SEQUENCE [LARGE SCALE GENOMIC DNA]</scope>
</reference>
<accession>A0A1F4RBC2</accession>
<protein>
    <recommendedName>
        <fullName evidence="4">PorV/PorQ family protein</fullName>
    </recommendedName>
</protein>
<feature type="signal peptide" evidence="1">
    <location>
        <begin position="1"/>
        <end position="16"/>
    </location>
</feature>
<dbReference type="Gene3D" id="2.40.160.60">
    <property type="entry name" value="Outer membrane protein transport protein (OMPP1/FadL/TodX)"/>
    <property type="match status" value="1"/>
</dbReference>
<sequence length="326" mass="34750">MVVLTLLAFGSCPAISAIVGTTDDPMIIGGGARPLGMGRANTAIADDADGAFINPAGIAAIKAPQAMTMYTNLLGDVYYTEYCGVIPGSFGVVGAGFVNTGVSQVLTFVGSTGVFADYHDTLFVLTYSTPLARFFGYSRNVFFGINLKYFSRGWTGGATQTSTGWSSDFGIKYIYNPYLSFGYNRQNFLPVDLGGVVRYSSGAEEAIASVHKVGIAVKPMRFGNKLLIAYDADLPVQSGRPVTMHIGAEYKMNEFFMLRAGMDQSVDASSGTQTNWNPSAGVSLGTAGFRVDYAYHAYYNDPGLATSYVSFSINGKPTLALEGEVR</sequence>
<evidence type="ECO:0000313" key="2">
    <source>
        <dbReference type="EMBL" id="OGC05479.1"/>
    </source>
</evidence>
<keyword evidence="1" id="KW-0732">Signal</keyword>
<evidence type="ECO:0000313" key="3">
    <source>
        <dbReference type="Proteomes" id="UP000176938"/>
    </source>
</evidence>
<name>A0A1F4RBC2_UNCSA</name>
<dbReference type="Proteomes" id="UP000176938">
    <property type="component" value="Unassembled WGS sequence"/>
</dbReference>
<proteinExistence type="predicted"/>
<dbReference type="AlphaFoldDB" id="A0A1F4RBC2"/>
<gene>
    <name evidence="2" type="ORF">A3H38_05810</name>
</gene>
<comment type="caution">
    <text evidence="2">The sequence shown here is derived from an EMBL/GenBank/DDBJ whole genome shotgun (WGS) entry which is preliminary data.</text>
</comment>